<evidence type="ECO:0000256" key="2">
    <source>
        <dbReference type="ARBA" id="ARBA00012479"/>
    </source>
</evidence>
<evidence type="ECO:0000256" key="5">
    <source>
        <dbReference type="ARBA" id="ARBA00047590"/>
    </source>
</evidence>
<evidence type="ECO:0000256" key="1">
    <source>
        <dbReference type="ARBA" id="ARBA00005622"/>
    </source>
</evidence>
<evidence type="ECO:0000256" key="7">
    <source>
        <dbReference type="PIRSR" id="PIRSR614186-1"/>
    </source>
</evidence>
<dbReference type="Proteomes" id="UP000366945">
    <property type="component" value="Unassembled WGS sequence"/>
</dbReference>
<dbReference type="NCBIfam" id="TIGR02821">
    <property type="entry name" value="fghA_ester_D"/>
    <property type="match status" value="1"/>
</dbReference>
<comment type="function">
    <text evidence="8">Serine hydrolase involved in the detoxification of formaldehyde.</text>
</comment>
<dbReference type="InterPro" id="IPR000801">
    <property type="entry name" value="Esterase-like"/>
</dbReference>
<dbReference type="PANTHER" id="PTHR10061:SF0">
    <property type="entry name" value="S-FORMYLGLUTATHIONE HYDROLASE"/>
    <property type="match status" value="1"/>
</dbReference>
<dbReference type="InterPro" id="IPR014186">
    <property type="entry name" value="S-formylglutathione_hydrol"/>
</dbReference>
<dbReference type="GO" id="GO:0052689">
    <property type="term" value="F:carboxylic ester hydrolase activity"/>
    <property type="evidence" value="ECO:0007669"/>
    <property type="project" value="UniProtKB-KW"/>
</dbReference>
<gene>
    <name evidence="9" type="ORF">PPN31114_01271</name>
</gene>
<proteinExistence type="inferred from homology"/>
<evidence type="ECO:0000256" key="8">
    <source>
        <dbReference type="RuleBase" id="RU363068"/>
    </source>
</evidence>
<dbReference type="AlphaFoldDB" id="A0A5E4T9L5"/>
<evidence type="ECO:0000256" key="4">
    <source>
        <dbReference type="ARBA" id="ARBA00022801"/>
    </source>
</evidence>
<keyword evidence="3 8" id="KW-0719">Serine esterase</keyword>
<comment type="catalytic activity">
    <reaction evidence="5 8">
        <text>S-formylglutathione + H2O = formate + glutathione + H(+)</text>
        <dbReference type="Rhea" id="RHEA:14961"/>
        <dbReference type="ChEBI" id="CHEBI:15377"/>
        <dbReference type="ChEBI" id="CHEBI:15378"/>
        <dbReference type="ChEBI" id="CHEBI:15740"/>
        <dbReference type="ChEBI" id="CHEBI:57688"/>
        <dbReference type="ChEBI" id="CHEBI:57925"/>
        <dbReference type="EC" id="3.1.2.12"/>
    </reaction>
</comment>
<dbReference type="FunFam" id="3.40.50.1820:FF:000002">
    <property type="entry name" value="S-formylglutathione hydrolase"/>
    <property type="match status" value="1"/>
</dbReference>
<dbReference type="EMBL" id="CABPSK010000001">
    <property type="protein sequence ID" value="VVD83633.1"/>
    <property type="molecule type" value="Genomic_DNA"/>
</dbReference>
<feature type="active site" description="Charge relay system" evidence="7">
    <location>
        <position position="294"/>
    </location>
</feature>
<organism evidence="9 10">
    <name type="scientific">Pandoraea pneumonica</name>
    <dbReference type="NCBI Taxonomy" id="2508299"/>
    <lineage>
        <taxon>Bacteria</taxon>
        <taxon>Pseudomonadati</taxon>
        <taxon>Pseudomonadota</taxon>
        <taxon>Betaproteobacteria</taxon>
        <taxon>Burkholderiales</taxon>
        <taxon>Burkholderiaceae</taxon>
        <taxon>Pandoraea</taxon>
    </lineage>
</organism>
<evidence type="ECO:0000256" key="6">
    <source>
        <dbReference type="NCBIfam" id="TIGR02821"/>
    </source>
</evidence>
<dbReference type="Pfam" id="PF00756">
    <property type="entry name" value="Esterase"/>
    <property type="match status" value="1"/>
</dbReference>
<accession>A0A5E4T9L5</accession>
<reference evidence="9 10" key="1">
    <citation type="submission" date="2019-08" db="EMBL/GenBank/DDBJ databases">
        <authorList>
            <person name="Peeters C."/>
        </authorList>
    </citation>
    <scope>NUCLEOTIDE SEQUENCE [LARGE SCALE GENOMIC DNA]</scope>
    <source>
        <strain evidence="9 10">LMG 31114</strain>
    </source>
</reference>
<dbReference type="EC" id="3.1.2.12" evidence="2 6"/>
<dbReference type="Gene3D" id="3.40.50.1820">
    <property type="entry name" value="alpha/beta hydrolase"/>
    <property type="match status" value="1"/>
</dbReference>
<feature type="active site" description="Charge relay system" evidence="7">
    <location>
        <position position="182"/>
    </location>
</feature>
<keyword evidence="4 8" id="KW-0378">Hydrolase</keyword>
<evidence type="ECO:0000313" key="9">
    <source>
        <dbReference type="EMBL" id="VVD83633.1"/>
    </source>
</evidence>
<dbReference type="GO" id="GO:0018738">
    <property type="term" value="F:S-formylglutathione hydrolase activity"/>
    <property type="evidence" value="ECO:0007669"/>
    <property type="project" value="UniProtKB-UniRule"/>
</dbReference>
<keyword evidence="10" id="KW-1185">Reference proteome</keyword>
<evidence type="ECO:0000256" key="3">
    <source>
        <dbReference type="ARBA" id="ARBA00022487"/>
    </source>
</evidence>
<sequence length="317" mass="35183">MSRVDMHRQTTLPRGKILVTRQAATLHRLPELVMLELIAEHRCFGGAQRFYRHASTAIGLPMRFSVFLPPQARDGRAVPALFYLAGLTCTEETFMIKGGAQWLAAEHGVALITPDTSPRGAGVPGETDAWDFGVGAGFYLDATQAPWSTHYRMYSYVVDELYDVVTKTLPIDASRVGIFGHSMGGHGALTIALRNPDKFHSVSAFAPIAAPMHCPWGEKAFTGYLGSDREAWRQYDASELVAKAGKAVFPGGILIDQGLNDQFLEAQLHPDIFERACRDAGQPLNLRRHQGYDHGYYFIQTFMADHLTHHAEHLRAY</sequence>
<dbReference type="GO" id="GO:0005829">
    <property type="term" value="C:cytosol"/>
    <property type="evidence" value="ECO:0007669"/>
    <property type="project" value="TreeGrafter"/>
</dbReference>
<dbReference type="InterPro" id="IPR029058">
    <property type="entry name" value="AB_hydrolase_fold"/>
</dbReference>
<feature type="active site" description="Charge relay system" evidence="7">
    <location>
        <position position="261"/>
    </location>
</feature>
<name>A0A5E4T9L5_9BURK</name>
<dbReference type="SUPFAM" id="SSF53474">
    <property type="entry name" value="alpha/beta-Hydrolases"/>
    <property type="match status" value="1"/>
</dbReference>
<protein>
    <recommendedName>
        <fullName evidence="2 6">S-formylglutathione hydrolase</fullName>
        <ecNumber evidence="2 6">3.1.2.12</ecNumber>
    </recommendedName>
</protein>
<evidence type="ECO:0000313" key="10">
    <source>
        <dbReference type="Proteomes" id="UP000366945"/>
    </source>
</evidence>
<comment type="similarity">
    <text evidence="1 8">Belongs to the esterase D family.</text>
</comment>
<dbReference type="GO" id="GO:0046294">
    <property type="term" value="P:formaldehyde catabolic process"/>
    <property type="evidence" value="ECO:0007669"/>
    <property type="project" value="InterPro"/>
</dbReference>
<dbReference type="PANTHER" id="PTHR10061">
    <property type="entry name" value="S-FORMYLGLUTATHIONE HYDROLASE"/>
    <property type="match status" value="1"/>
</dbReference>